<dbReference type="FunFam" id="3.40.50.620:FF:000023">
    <property type="entry name" value="Isoleucyl-tRNA synthetase,cytoplasmic"/>
    <property type="match status" value="1"/>
</dbReference>
<keyword evidence="3 10" id="KW-0436">Ligase</keyword>
<dbReference type="InterPro" id="IPR001412">
    <property type="entry name" value="aa-tRNA-synth_I_CS"/>
</dbReference>
<evidence type="ECO:0000256" key="2">
    <source>
        <dbReference type="ARBA" id="ARBA00013165"/>
    </source>
</evidence>
<evidence type="ECO:0000256" key="3">
    <source>
        <dbReference type="ARBA" id="ARBA00022598"/>
    </source>
</evidence>
<evidence type="ECO:0000256" key="9">
    <source>
        <dbReference type="ARBA" id="ARBA00048359"/>
    </source>
</evidence>
<dbReference type="Pfam" id="PF00133">
    <property type="entry name" value="tRNA-synt_1"/>
    <property type="match status" value="1"/>
</dbReference>
<keyword evidence="4 10" id="KW-0547">Nucleotide-binding</keyword>
<comment type="caution">
    <text evidence="13">The sequence shown here is derived from an EMBL/GenBank/DDBJ whole genome shotgun (WGS) entry which is preliminary data.</text>
</comment>
<dbReference type="NCBIfam" id="TIGR00392">
    <property type="entry name" value="ileS"/>
    <property type="match status" value="1"/>
</dbReference>
<dbReference type="InterPro" id="IPR023586">
    <property type="entry name" value="Ile-tRNA-ligase_type2"/>
</dbReference>
<dbReference type="Proteomes" id="UP001301350">
    <property type="component" value="Unassembled WGS sequence"/>
</dbReference>
<dbReference type="GO" id="GO:0002161">
    <property type="term" value="F:aminoacyl-tRNA deacylase activity"/>
    <property type="evidence" value="ECO:0007669"/>
    <property type="project" value="InterPro"/>
</dbReference>
<dbReference type="EMBL" id="JANCYW010000002">
    <property type="protein sequence ID" value="KAK4534509.1"/>
    <property type="molecule type" value="Genomic_DNA"/>
</dbReference>
<dbReference type="InterPro" id="IPR033709">
    <property type="entry name" value="Anticodon_Ile_ABEc"/>
</dbReference>
<evidence type="ECO:0000259" key="11">
    <source>
        <dbReference type="Pfam" id="PF00133"/>
    </source>
</evidence>
<dbReference type="SUPFAM" id="SSF52374">
    <property type="entry name" value="Nucleotidylyl transferase"/>
    <property type="match status" value="1"/>
</dbReference>
<keyword evidence="7 10" id="KW-0030">Aminoacyl-tRNA synthetase</keyword>
<organism evidence="13 14">
    <name type="scientific">Cyanidium caldarium</name>
    <name type="common">Red alga</name>
    <dbReference type="NCBI Taxonomy" id="2771"/>
    <lineage>
        <taxon>Eukaryota</taxon>
        <taxon>Rhodophyta</taxon>
        <taxon>Bangiophyceae</taxon>
        <taxon>Cyanidiales</taxon>
        <taxon>Cyanidiaceae</taxon>
        <taxon>Cyanidium</taxon>
    </lineage>
</organism>
<dbReference type="CDD" id="cd00818">
    <property type="entry name" value="IleRS_core"/>
    <property type="match status" value="1"/>
</dbReference>
<dbReference type="Gene3D" id="3.40.50.620">
    <property type="entry name" value="HUPs"/>
    <property type="match status" value="2"/>
</dbReference>
<dbReference type="InterPro" id="IPR009008">
    <property type="entry name" value="Val/Leu/Ile-tRNA-synth_edit"/>
</dbReference>
<dbReference type="Pfam" id="PF19302">
    <property type="entry name" value="DUF5915"/>
    <property type="match status" value="1"/>
</dbReference>
<comment type="similarity">
    <text evidence="1 10">Belongs to the class-I aminoacyl-tRNA synthetase family.</text>
</comment>
<evidence type="ECO:0000256" key="10">
    <source>
        <dbReference type="RuleBase" id="RU363035"/>
    </source>
</evidence>
<evidence type="ECO:0000256" key="5">
    <source>
        <dbReference type="ARBA" id="ARBA00022840"/>
    </source>
</evidence>
<dbReference type="EC" id="6.1.1.5" evidence="2"/>
<dbReference type="Pfam" id="PF08264">
    <property type="entry name" value="Anticodon_1"/>
    <property type="match status" value="1"/>
</dbReference>
<dbReference type="InterPro" id="IPR013155">
    <property type="entry name" value="M/V/L/I-tRNA-synth_anticd-bd"/>
</dbReference>
<gene>
    <name evidence="13" type="ORF">CDCA_CDCA02G0534</name>
</gene>
<dbReference type="InterPro" id="IPR002300">
    <property type="entry name" value="aa-tRNA-synth_Ia"/>
</dbReference>
<sequence>MRIFAPESVSFPDKERETLKLWERLDAFEESNRRAADRPLFTFYDGPPFATGLPHYGHILAGTIKDTVTRFAYQSGYRVPRRFGWDCHGLPVEYEIDQAMNVRSRDDVLRIGLAKYNDACRSIVMRYSAEWEAIVRRIGRWIDFERGYRTMDLSFMESVWWAFSELHRQGLVYRGFRVMPYSTACSTPLSNFEANLNYKDVQDPAVTVSFPIVGDADGAELVAWTTTPWTLPSNVALCVHPELEYVRLCDNTRDGRVLVVAAARIGELFKGGGDGPAAAAKAQARGDYQVLSRTPGTALVGCRYQPMFDYFVRHSGAARLHDAFRVVADTFVTADSGTGIVHLAPAFGEDDFRICTREGIVQRDEAVASATTAALPCPVDDDGRFTEPVTDLAGVYIKDADRELIRRIKAAGRLIKHDTYQHSYPFCWRSDTPLIYRAVPSWFVAVERIRDRLVACNATARWVPASTGEHRFGNWLANARDWNVSRNRYWGTPLPIWQSEDGSEVVVIGSIAELEQRAGLPPGTVRDLHRQYVDDIRMESRMRPGTYLRRVEEVFDCWFESGAMPYGSHHYPFAVDEPAFLGSGLFPANFIAEGQDQTRGWFYTLMVLSVALFDRAPFQNVIVNGLVLAEDGKKMSKRLKNYPDPMAVVERYGADALRLYLIQSPVVRGETLRFREAGVRDMVRDVLLPWYNAYRFFVQNALPFLQPPVATDDAADRLHIGEDCPTSATPANAMDKWIQSLLSSLIEFVRDEMQAYRLYTVVPRLLWFIESLTNGYVRMNRPRLRGAPEVSRADQAVALTTLGEVLLTLCILMAPFAPFTSEWLYQNMRQFVSRHSPRYDSLVCASVHFVMMPPSRIAAIDRDFEQAVAHMQQAILLGRTLRERHGIALKQPLRRARIVHRDEQAVQRVRALEHYVRLELNVHDVEYSTDEVRYLSYRAVPDGKVLGPRLGAAFPAVARQVRGWSSAQVMALQRRGSVQLSDPPLQLQASEVFIQRDIDRGHLQMHEDVEADSASGVTLVLDLSLDETLVLEGWVREVVNRVQRLRKKIGLVPSDAVEVFVGGNGEGVARVLQERAEEAGALLGGRRLLPYRALDAVRRLPGVTMAVLVDEPVDAVQGEAVRLALVRAGLWPNTRSPRLAALSPPQREAWAAAVQARERSCLLSAAVAAAAAAAAAAAENSVAGVVEVDGVEVPLILGDTVMTNLADLLAAAGE</sequence>
<dbReference type="InterPro" id="IPR009080">
    <property type="entry name" value="tRNAsynth_Ia_anticodon-bd"/>
</dbReference>
<keyword evidence="6 10" id="KW-0648">Protein biosynthesis</keyword>
<dbReference type="AlphaFoldDB" id="A0AAV9IQA7"/>
<evidence type="ECO:0000256" key="7">
    <source>
        <dbReference type="ARBA" id="ARBA00023146"/>
    </source>
</evidence>
<dbReference type="PROSITE" id="PS00178">
    <property type="entry name" value="AA_TRNA_LIGASE_I"/>
    <property type="match status" value="1"/>
</dbReference>
<evidence type="ECO:0000256" key="8">
    <source>
        <dbReference type="ARBA" id="ARBA00032665"/>
    </source>
</evidence>
<evidence type="ECO:0000313" key="13">
    <source>
        <dbReference type="EMBL" id="KAK4534509.1"/>
    </source>
</evidence>
<protein>
    <recommendedName>
        <fullName evidence="2">isoleucine--tRNA ligase</fullName>
        <ecNumber evidence="2">6.1.1.5</ecNumber>
    </recommendedName>
    <alternativeName>
        <fullName evidence="8">Isoleucyl-tRNA synthetase</fullName>
    </alternativeName>
</protein>
<evidence type="ECO:0000259" key="12">
    <source>
        <dbReference type="Pfam" id="PF08264"/>
    </source>
</evidence>
<reference evidence="13 14" key="1">
    <citation type="submission" date="2022-07" db="EMBL/GenBank/DDBJ databases">
        <title>Genome-wide signatures of adaptation to extreme environments.</title>
        <authorList>
            <person name="Cho C.H."/>
            <person name="Yoon H.S."/>
        </authorList>
    </citation>
    <scope>NUCLEOTIDE SEQUENCE [LARGE SCALE GENOMIC DNA]</scope>
    <source>
        <strain evidence="13 14">DBV 063 E5</strain>
    </source>
</reference>
<dbReference type="SUPFAM" id="SSF50677">
    <property type="entry name" value="ValRS/IleRS/LeuRS editing domain"/>
    <property type="match status" value="1"/>
</dbReference>
<proteinExistence type="inferred from homology"/>
<accession>A0AAV9IQA7</accession>
<name>A0AAV9IQA7_CYACA</name>
<dbReference type="InterPro" id="IPR014729">
    <property type="entry name" value="Rossmann-like_a/b/a_fold"/>
</dbReference>
<dbReference type="HAMAP" id="MF_02003">
    <property type="entry name" value="Ile_tRNA_synth_type2"/>
    <property type="match status" value="1"/>
</dbReference>
<dbReference type="FunFam" id="1.10.730.10:FF:000004">
    <property type="entry name" value="Isoleucyl-tRNA synthetase, cytoplasmic"/>
    <property type="match status" value="1"/>
</dbReference>
<dbReference type="CDD" id="cd07961">
    <property type="entry name" value="Anticodon_Ia_Ile_ABEc"/>
    <property type="match status" value="1"/>
</dbReference>
<dbReference type="GO" id="GO:0000049">
    <property type="term" value="F:tRNA binding"/>
    <property type="evidence" value="ECO:0007669"/>
    <property type="project" value="InterPro"/>
</dbReference>
<dbReference type="SUPFAM" id="SSF47323">
    <property type="entry name" value="Anticodon-binding domain of a subclass of class I aminoacyl-tRNA synthetases"/>
    <property type="match status" value="1"/>
</dbReference>
<evidence type="ECO:0000256" key="6">
    <source>
        <dbReference type="ARBA" id="ARBA00022917"/>
    </source>
</evidence>
<dbReference type="InterPro" id="IPR002301">
    <property type="entry name" value="Ile-tRNA-ligase"/>
</dbReference>
<dbReference type="PANTHER" id="PTHR42780:SF1">
    <property type="entry name" value="ISOLEUCINE--TRNA LIGASE, CYTOPLASMIC"/>
    <property type="match status" value="1"/>
</dbReference>
<keyword evidence="5 10" id="KW-0067">ATP-binding</keyword>
<dbReference type="Gene3D" id="1.10.730.10">
    <property type="entry name" value="Isoleucyl-tRNA Synthetase, Domain 1"/>
    <property type="match status" value="1"/>
</dbReference>
<keyword evidence="14" id="KW-1185">Reference proteome</keyword>
<dbReference type="PANTHER" id="PTHR42780">
    <property type="entry name" value="SOLEUCYL-TRNA SYNTHETASE"/>
    <property type="match status" value="1"/>
</dbReference>
<evidence type="ECO:0000256" key="4">
    <source>
        <dbReference type="ARBA" id="ARBA00022741"/>
    </source>
</evidence>
<comment type="catalytic activity">
    <reaction evidence="9">
        <text>tRNA(Ile) + L-isoleucine + ATP = L-isoleucyl-tRNA(Ile) + AMP + diphosphate</text>
        <dbReference type="Rhea" id="RHEA:11060"/>
        <dbReference type="Rhea" id="RHEA-COMP:9666"/>
        <dbReference type="Rhea" id="RHEA-COMP:9695"/>
        <dbReference type="ChEBI" id="CHEBI:30616"/>
        <dbReference type="ChEBI" id="CHEBI:33019"/>
        <dbReference type="ChEBI" id="CHEBI:58045"/>
        <dbReference type="ChEBI" id="CHEBI:78442"/>
        <dbReference type="ChEBI" id="CHEBI:78528"/>
        <dbReference type="ChEBI" id="CHEBI:456215"/>
        <dbReference type="EC" id="6.1.1.5"/>
    </reaction>
</comment>
<feature type="domain" description="Methionyl/Valyl/Leucyl/Isoleucyl-tRNA synthetase anticodon-binding" evidence="12">
    <location>
        <begin position="735"/>
        <end position="894"/>
    </location>
</feature>
<dbReference type="GO" id="GO:0005524">
    <property type="term" value="F:ATP binding"/>
    <property type="evidence" value="ECO:0007669"/>
    <property type="project" value="UniProtKB-KW"/>
</dbReference>
<evidence type="ECO:0000256" key="1">
    <source>
        <dbReference type="ARBA" id="ARBA00005594"/>
    </source>
</evidence>
<evidence type="ECO:0000313" key="14">
    <source>
        <dbReference type="Proteomes" id="UP001301350"/>
    </source>
</evidence>
<dbReference type="FunFam" id="3.40.50.620:FF:000133">
    <property type="entry name" value="Isoleucyl-tRNA synthetase, cytoplasmic"/>
    <property type="match status" value="1"/>
</dbReference>
<feature type="domain" description="Aminoacyl-tRNA synthetase class Ia" evidence="11">
    <location>
        <begin position="18"/>
        <end position="671"/>
    </location>
</feature>
<dbReference type="GO" id="GO:0004822">
    <property type="term" value="F:isoleucine-tRNA ligase activity"/>
    <property type="evidence" value="ECO:0007669"/>
    <property type="project" value="UniProtKB-EC"/>
</dbReference>
<dbReference type="Gene3D" id="3.90.740.10">
    <property type="entry name" value="Valyl/Leucyl/Isoleucyl-tRNA synthetase, editing domain"/>
    <property type="match status" value="1"/>
</dbReference>
<dbReference type="PRINTS" id="PR00984">
    <property type="entry name" value="TRNASYNTHILE"/>
</dbReference>
<dbReference type="GO" id="GO:0006428">
    <property type="term" value="P:isoleucyl-tRNA aminoacylation"/>
    <property type="evidence" value="ECO:0007669"/>
    <property type="project" value="InterPro"/>
</dbReference>